<dbReference type="InterPro" id="IPR015927">
    <property type="entry name" value="Peptidase_S24_S26A/B/C"/>
</dbReference>
<dbReference type="PANTHER" id="PTHR40661:SF3">
    <property type="entry name" value="FELS-1 PROPHAGE TRANSCRIPTIONAL REGULATOR"/>
    <property type="match status" value="1"/>
</dbReference>
<evidence type="ECO:0000313" key="5">
    <source>
        <dbReference type="EMBL" id="MBT8764854.1"/>
    </source>
</evidence>
<evidence type="ECO:0000313" key="6">
    <source>
        <dbReference type="Proteomes" id="UP001519667"/>
    </source>
</evidence>
<evidence type="ECO:0000256" key="2">
    <source>
        <dbReference type="ARBA" id="ARBA00023125"/>
    </source>
</evidence>
<protein>
    <submittedName>
        <fullName evidence="5">Helix-turn-helix transcriptional regulator</fullName>
    </submittedName>
</protein>
<keyword evidence="6" id="KW-1185">Reference proteome</keyword>
<gene>
    <name evidence="5" type="ORF">J7302_01665</name>
</gene>
<reference evidence="5 6" key="1">
    <citation type="submission" date="2021-04" db="EMBL/GenBank/DDBJ databases">
        <title>Pseudomonas boanensis sp. nov., a bacterium isolated from river water used for household purposes in Boane District, Mozambique.</title>
        <authorList>
            <person name="Nicklasson M."/>
            <person name="Martin-Rodriguez A.J."/>
            <person name="Thorell K."/>
            <person name="Neves L."/>
            <person name="Mussagy A."/>
            <person name="Rydberg H.A."/>
            <person name="Hernroth B."/>
            <person name="Svensson-Stadler L."/>
            <person name="Sjoling A."/>
        </authorList>
    </citation>
    <scope>NUCLEOTIDE SEQUENCE [LARGE SCALE GENOMIC DNA]</scope>
    <source>
        <strain evidence="5 6">DB1</strain>
    </source>
</reference>
<dbReference type="InterPro" id="IPR039418">
    <property type="entry name" value="LexA-like"/>
</dbReference>
<sequence length="136" mass="14963">MTGSVPVVGKAVLGPEGYFEAMESPVEHSVGFLNIYSSDPDAYGLRVVGNSMNPRIKNNEFVLVEPSKNYVAGDEVLVKTTKGRAMIKEFIYYRDGQYRFDSVNADCDPIFIHEDEVAAVQYVGAIVKSARFTAVS</sequence>
<evidence type="ECO:0000256" key="3">
    <source>
        <dbReference type="ARBA" id="ARBA00023163"/>
    </source>
</evidence>
<dbReference type="InterPro" id="IPR036286">
    <property type="entry name" value="LexA/Signal_pep-like_sf"/>
</dbReference>
<dbReference type="Proteomes" id="UP001519667">
    <property type="component" value="Unassembled WGS sequence"/>
</dbReference>
<dbReference type="CDD" id="cd06529">
    <property type="entry name" value="S24_LexA-like"/>
    <property type="match status" value="1"/>
</dbReference>
<accession>A0ABS5XAZ4</accession>
<organism evidence="5 6">
    <name type="scientific">Metapseudomonas boanensis</name>
    <dbReference type="NCBI Taxonomy" id="2822138"/>
    <lineage>
        <taxon>Bacteria</taxon>
        <taxon>Pseudomonadati</taxon>
        <taxon>Pseudomonadota</taxon>
        <taxon>Gammaproteobacteria</taxon>
        <taxon>Pseudomonadales</taxon>
        <taxon>Pseudomonadaceae</taxon>
        <taxon>Metapseudomonas</taxon>
    </lineage>
</organism>
<dbReference type="SUPFAM" id="SSF51306">
    <property type="entry name" value="LexA/Signal peptidase"/>
    <property type="match status" value="1"/>
</dbReference>
<dbReference type="RefSeq" id="WP_215370741.1">
    <property type="nucleotide sequence ID" value="NZ_JAGTIS010000001.1"/>
</dbReference>
<name>A0ABS5XAZ4_9GAMM</name>
<comment type="caution">
    <text evidence="5">The sequence shown here is derived from an EMBL/GenBank/DDBJ whole genome shotgun (WGS) entry which is preliminary data.</text>
</comment>
<dbReference type="Pfam" id="PF00717">
    <property type="entry name" value="Peptidase_S24"/>
    <property type="match status" value="1"/>
</dbReference>
<proteinExistence type="predicted"/>
<dbReference type="EMBL" id="JAGTIS010000001">
    <property type="protein sequence ID" value="MBT8764854.1"/>
    <property type="molecule type" value="Genomic_DNA"/>
</dbReference>
<dbReference type="PANTHER" id="PTHR40661">
    <property type="match status" value="1"/>
</dbReference>
<keyword evidence="3" id="KW-0804">Transcription</keyword>
<keyword evidence="2" id="KW-0238">DNA-binding</keyword>
<evidence type="ECO:0000259" key="4">
    <source>
        <dbReference type="Pfam" id="PF00717"/>
    </source>
</evidence>
<feature type="domain" description="Peptidase S24/S26A/S26B/S26C" evidence="4">
    <location>
        <begin position="33"/>
        <end position="118"/>
    </location>
</feature>
<keyword evidence="1" id="KW-0805">Transcription regulation</keyword>
<evidence type="ECO:0000256" key="1">
    <source>
        <dbReference type="ARBA" id="ARBA00023015"/>
    </source>
</evidence>
<dbReference type="Gene3D" id="2.10.109.10">
    <property type="entry name" value="Umud Fragment, subunit A"/>
    <property type="match status" value="1"/>
</dbReference>